<reference evidence="1 2" key="1">
    <citation type="submission" date="2024-02" db="EMBL/GenBank/DDBJ databases">
        <title>High-quality chromosome-scale genome assembly of Pensacola bahiagrass (Paspalum notatum Flugge var. saurae).</title>
        <authorList>
            <person name="Vega J.M."/>
            <person name="Podio M."/>
            <person name="Orjuela J."/>
            <person name="Siena L.A."/>
            <person name="Pessino S.C."/>
            <person name="Combes M.C."/>
            <person name="Mariac C."/>
            <person name="Albertini E."/>
            <person name="Pupilli F."/>
            <person name="Ortiz J.P.A."/>
            <person name="Leblanc O."/>
        </authorList>
    </citation>
    <scope>NUCLEOTIDE SEQUENCE [LARGE SCALE GENOMIC DNA]</scope>
    <source>
        <strain evidence="1">R1</strain>
        <tissue evidence="1">Leaf</tissue>
    </source>
</reference>
<dbReference type="AlphaFoldDB" id="A0AAQ3SYB6"/>
<dbReference type="EMBL" id="CP144747">
    <property type="protein sequence ID" value="WVZ63134.1"/>
    <property type="molecule type" value="Genomic_DNA"/>
</dbReference>
<evidence type="ECO:0000313" key="2">
    <source>
        <dbReference type="Proteomes" id="UP001341281"/>
    </source>
</evidence>
<proteinExistence type="predicted"/>
<protein>
    <submittedName>
        <fullName evidence="1">Uncharacterized protein</fullName>
    </submittedName>
</protein>
<dbReference type="Proteomes" id="UP001341281">
    <property type="component" value="Chromosome 03"/>
</dbReference>
<sequence length="245" mass="26556">MRPHRPPPVDSRVIDIGFDNTSFLIFFDCAASVACGVTETLACAAPLFVCTSTYVGSSSPPPIGRLHLRHRLRHRRLHLARRQPDQPIAGEPPSRDVSSIARCFAKQEGCHCVASSGSNVAAYRRPRRCIYMLSTLSVHVSHAWSSSAVQVLRQLQAPPSRYSGAVKDLLPERRGRLAAATPGTSMRRHDFLYAFVQHNLVASVAVSSSPSSSTPTTAGCIGTFFLAVLLRTATVVEAFSASPFK</sequence>
<accession>A0AAQ3SYB6</accession>
<evidence type="ECO:0000313" key="1">
    <source>
        <dbReference type="EMBL" id="WVZ63134.1"/>
    </source>
</evidence>
<keyword evidence="2" id="KW-1185">Reference proteome</keyword>
<organism evidence="1 2">
    <name type="scientific">Paspalum notatum var. saurae</name>
    <dbReference type="NCBI Taxonomy" id="547442"/>
    <lineage>
        <taxon>Eukaryota</taxon>
        <taxon>Viridiplantae</taxon>
        <taxon>Streptophyta</taxon>
        <taxon>Embryophyta</taxon>
        <taxon>Tracheophyta</taxon>
        <taxon>Spermatophyta</taxon>
        <taxon>Magnoliopsida</taxon>
        <taxon>Liliopsida</taxon>
        <taxon>Poales</taxon>
        <taxon>Poaceae</taxon>
        <taxon>PACMAD clade</taxon>
        <taxon>Panicoideae</taxon>
        <taxon>Andropogonodae</taxon>
        <taxon>Paspaleae</taxon>
        <taxon>Paspalinae</taxon>
        <taxon>Paspalum</taxon>
    </lineage>
</organism>
<name>A0AAQ3SYB6_PASNO</name>
<gene>
    <name evidence="1" type="ORF">U9M48_012793</name>
</gene>